<dbReference type="EMBL" id="OU895877">
    <property type="protein sequence ID" value="CAG9801547.1"/>
    <property type="molecule type" value="Genomic_DNA"/>
</dbReference>
<dbReference type="Proteomes" id="UP001153620">
    <property type="component" value="Chromosome 1"/>
</dbReference>
<reference evidence="1" key="2">
    <citation type="submission" date="2022-10" db="EMBL/GenBank/DDBJ databases">
        <authorList>
            <consortium name="ENA_rothamsted_submissions"/>
            <consortium name="culmorum"/>
            <person name="King R."/>
        </authorList>
    </citation>
    <scope>NUCLEOTIDE SEQUENCE</scope>
</reference>
<protein>
    <submittedName>
        <fullName evidence="1">Uncharacterized protein</fullName>
    </submittedName>
</protein>
<name>A0A9N9WML0_9DIPT</name>
<reference evidence="1" key="1">
    <citation type="submission" date="2022-01" db="EMBL/GenBank/DDBJ databases">
        <authorList>
            <person name="King R."/>
        </authorList>
    </citation>
    <scope>NUCLEOTIDE SEQUENCE</scope>
</reference>
<proteinExistence type="predicted"/>
<evidence type="ECO:0000313" key="2">
    <source>
        <dbReference type="Proteomes" id="UP001153620"/>
    </source>
</evidence>
<dbReference type="AlphaFoldDB" id="A0A9N9WML0"/>
<organism evidence="1 2">
    <name type="scientific">Chironomus riparius</name>
    <dbReference type="NCBI Taxonomy" id="315576"/>
    <lineage>
        <taxon>Eukaryota</taxon>
        <taxon>Metazoa</taxon>
        <taxon>Ecdysozoa</taxon>
        <taxon>Arthropoda</taxon>
        <taxon>Hexapoda</taxon>
        <taxon>Insecta</taxon>
        <taxon>Pterygota</taxon>
        <taxon>Neoptera</taxon>
        <taxon>Endopterygota</taxon>
        <taxon>Diptera</taxon>
        <taxon>Nematocera</taxon>
        <taxon>Chironomoidea</taxon>
        <taxon>Chironomidae</taxon>
        <taxon>Chironominae</taxon>
        <taxon>Chironomus</taxon>
    </lineage>
</organism>
<dbReference type="OrthoDB" id="312459at2759"/>
<keyword evidence="2" id="KW-1185">Reference proteome</keyword>
<accession>A0A9N9WML0</accession>
<gene>
    <name evidence="1" type="ORF">CHIRRI_LOCUS4473</name>
</gene>
<evidence type="ECO:0000313" key="1">
    <source>
        <dbReference type="EMBL" id="CAG9801547.1"/>
    </source>
</evidence>
<sequence length="312" mass="36609">MANIWIHVTPSDLHRAKIEYKPGHPHSKIYDYTYGYSMNYYQPMIDYLDRRDSSNNENHQLPHLPWTNERYIKEYDPKKPLKLYSDQKAKKIAIKSQESALKNINNFDVKSSYFSAIPTADATKLLRNLPKTSALDAVYKKDVGKIIKDIKNLEMDAYYRYKDGERKMLEEDRENFTLEMKRAIRGKSANQIRNILLADSLKKIKDTTDSDAKIFRECYATSRTRRAARSLSEQRPNHYGCDCGGQCSSCNVNPCQAVSYSLQNMKKELNTYTHKTEEFLSDARYRLHSIHKTLRESEDFFNNRQLERKKAK</sequence>